<sequence>MGLGDAFINLQLVFQQVYEMPFFYSHEKAKLIINPNLKNWRKMLKWHLTKYGILALTLNSIYKGTKLFLNIEENDIWDPEQAFVYVAIAGAGIQTLVTMYTMERQPEAFTYFSTQILKLGKILPQGWPSSQRLPDIQELEVYGFTWVCMLSPFMGALYAILRGKDPINVELKGVLPDVPRIILAASLNWYLAFFAGVTCSAFLGLILTVCHVFEKETEANKNRSLGISSANMNNRLECMVQKILVYIFTCLDSIFRRKRSATIQPLVEVVIGERAPTLEQESVIAQFYNSFRHHRQLSLLMATSNKNVQVFIPTMAFVGIMLCTIFSYALLTMYDNPEFQFMFPVIALFLVSINFLVLFFCEHASLPLIYTEETIRFWKGMLKGKLEKRLVTSMQPFGFTLGAFFLAKRGTALEINDIILNNTISLLLG</sequence>
<proteinExistence type="predicted"/>
<dbReference type="Proteomes" id="UP001642540">
    <property type="component" value="Unassembled WGS sequence"/>
</dbReference>
<protein>
    <recommendedName>
        <fullName evidence="4">Odorant receptor</fullName>
    </recommendedName>
</protein>
<dbReference type="EMBL" id="CAXLJM020000017">
    <property type="protein sequence ID" value="CAL8084001.1"/>
    <property type="molecule type" value="Genomic_DNA"/>
</dbReference>
<comment type="caution">
    <text evidence="2">The sequence shown here is derived from an EMBL/GenBank/DDBJ whole genome shotgun (WGS) entry which is preliminary data.</text>
</comment>
<evidence type="ECO:0000313" key="3">
    <source>
        <dbReference type="Proteomes" id="UP001642540"/>
    </source>
</evidence>
<feature type="transmembrane region" description="Helical" evidence="1">
    <location>
        <begin position="181"/>
        <end position="213"/>
    </location>
</feature>
<organism evidence="2 3">
    <name type="scientific">Orchesella dallaii</name>
    <dbReference type="NCBI Taxonomy" id="48710"/>
    <lineage>
        <taxon>Eukaryota</taxon>
        <taxon>Metazoa</taxon>
        <taxon>Ecdysozoa</taxon>
        <taxon>Arthropoda</taxon>
        <taxon>Hexapoda</taxon>
        <taxon>Collembola</taxon>
        <taxon>Entomobryomorpha</taxon>
        <taxon>Entomobryoidea</taxon>
        <taxon>Orchesellidae</taxon>
        <taxon>Orchesellinae</taxon>
        <taxon>Orchesella</taxon>
    </lineage>
</organism>
<feature type="transmembrane region" description="Helical" evidence="1">
    <location>
        <begin position="310"/>
        <end position="329"/>
    </location>
</feature>
<keyword evidence="3" id="KW-1185">Reference proteome</keyword>
<feature type="transmembrane region" description="Helical" evidence="1">
    <location>
        <begin position="141"/>
        <end position="161"/>
    </location>
</feature>
<evidence type="ECO:0000256" key="1">
    <source>
        <dbReference type="SAM" id="Phobius"/>
    </source>
</evidence>
<keyword evidence="1" id="KW-0472">Membrane</keyword>
<reference evidence="2 3" key="1">
    <citation type="submission" date="2024-08" db="EMBL/GenBank/DDBJ databases">
        <authorList>
            <person name="Cucini C."/>
            <person name="Frati F."/>
        </authorList>
    </citation>
    <scope>NUCLEOTIDE SEQUENCE [LARGE SCALE GENOMIC DNA]</scope>
</reference>
<keyword evidence="1" id="KW-1133">Transmembrane helix</keyword>
<evidence type="ECO:0008006" key="4">
    <source>
        <dbReference type="Google" id="ProtNLM"/>
    </source>
</evidence>
<accession>A0ABP1Q314</accession>
<gene>
    <name evidence="2" type="ORF">ODALV1_LOCUS5663</name>
</gene>
<keyword evidence="1" id="KW-0812">Transmembrane</keyword>
<name>A0ABP1Q314_9HEXA</name>
<feature type="transmembrane region" description="Helical" evidence="1">
    <location>
        <begin position="341"/>
        <end position="361"/>
    </location>
</feature>
<evidence type="ECO:0000313" key="2">
    <source>
        <dbReference type="EMBL" id="CAL8084001.1"/>
    </source>
</evidence>